<feature type="region of interest" description="Disordered" evidence="3">
    <location>
        <begin position="356"/>
        <end position="381"/>
    </location>
</feature>
<dbReference type="GO" id="GO:0005886">
    <property type="term" value="C:plasma membrane"/>
    <property type="evidence" value="ECO:0007669"/>
    <property type="project" value="TreeGrafter"/>
</dbReference>
<dbReference type="Gene3D" id="1.20.58.740">
    <property type="match status" value="1"/>
</dbReference>
<dbReference type="PROSITE" id="PS51651">
    <property type="entry name" value="DOCKER"/>
    <property type="match status" value="1"/>
</dbReference>
<dbReference type="GO" id="GO:0005085">
    <property type="term" value="F:guanyl-nucleotide exchange factor activity"/>
    <property type="evidence" value="ECO:0007669"/>
    <property type="project" value="InterPro"/>
</dbReference>
<dbReference type="InterPro" id="IPR026791">
    <property type="entry name" value="DOCK"/>
</dbReference>
<reference evidence="5" key="1">
    <citation type="submission" date="2020-07" db="EMBL/GenBank/DDBJ databases">
        <authorList>
            <person name="Nieuwenhuis M."/>
            <person name="Van De Peppel L.J.J."/>
        </authorList>
    </citation>
    <scope>NUCLEOTIDE SEQUENCE</scope>
    <source>
        <strain evidence="5">AP01</strain>
        <tissue evidence="5">Mycelium</tissue>
    </source>
</reference>
<organism evidence="5 6">
    <name type="scientific">Asterophora parasitica</name>
    <dbReference type="NCBI Taxonomy" id="117018"/>
    <lineage>
        <taxon>Eukaryota</taxon>
        <taxon>Fungi</taxon>
        <taxon>Dikarya</taxon>
        <taxon>Basidiomycota</taxon>
        <taxon>Agaricomycotina</taxon>
        <taxon>Agaricomycetes</taxon>
        <taxon>Agaricomycetidae</taxon>
        <taxon>Agaricales</taxon>
        <taxon>Tricholomatineae</taxon>
        <taxon>Lyophyllaceae</taxon>
        <taxon>Asterophora</taxon>
    </lineage>
</organism>
<dbReference type="InterPro" id="IPR046773">
    <property type="entry name" value="DOCKER_Lobe_C"/>
</dbReference>
<accession>A0A9P7KD87</accession>
<dbReference type="Pfam" id="PF20421">
    <property type="entry name" value="DHR-2_Lobe_C"/>
    <property type="match status" value="1"/>
</dbReference>
<gene>
    <name evidence="5" type="ORF">DXG03_003900</name>
</gene>
<feature type="coiled-coil region" evidence="2">
    <location>
        <begin position="182"/>
        <end position="209"/>
    </location>
</feature>
<evidence type="ECO:0000259" key="4">
    <source>
        <dbReference type="PROSITE" id="PS51651"/>
    </source>
</evidence>
<evidence type="ECO:0000313" key="6">
    <source>
        <dbReference type="Proteomes" id="UP000775547"/>
    </source>
</evidence>
<dbReference type="InterPro" id="IPR043162">
    <property type="entry name" value="DOCK_C_lobe_C"/>
</dbReference>
<feature type="compositionally biased region" description="Low complexity" evidence="3">
    <location>
        <begin position="356"/>
        <end position="371"/>
    </location>
</feature>
<reference evidence="5" key="2">
    <citation type="submission" date="2021-10" db="EMBL/GenBank/DDBJ databases">
        <title>Phylogenomics reveals ancestral predisposition of the termite-cultivated fungus Termitomyces towards a domesticated lifestyle.</title>
        <authorList>
            <person name="Auxier B."/>
            <person name="Grum-Grzhimaylo A."/>
            <person name="Cardenas M.E."/>
            <person name="Lodge J.D."/>
            <person name="Laessoe T."/>
            <person name="Pedersen O."/>
            <person name="Smith M.E."/>
            <person name="Kuyper T.W."/>
            <person name="Franco-Molano E.A."/>
            <person name="Baroni T.J."/>
            <person name="Aanen D.K."/>
        </authorList>
    </citation>
    <scope>NUCLEOTIDE SEQUENCE</scope>
    <source>
        <strain evidence="5">AP01</strain>
        <tissue evidence="5">Mycelium</tissue>
    </source>
</reference>
<feature type="domain" description="DOCKER" evidence="4">
    <location>
        <begin position="1"/>
        <end position="313"/>
    </location>
</feature>
<comment type="similarity">
    <text evidence="1">Belongs to the DOCK family.</text>
</comment>
<dbReference type="GO" id="GO:0007264">
    <property type="term" value="P:small GTPase-mediated signal transduction"/>
    <property type="evidence" value="ECO:0007669"/>
    <property type="project" value="InterPro"/>
</dbReference>
<dbReference type="OrthoDB" id="18896at2759"/>
<dbReference type="PANTHER" id="PTHR45653">
    <property type="entry name" value="DEDICATOR OF CYTOKINESIS"/>
    <property type="match status" value="1"/>
</dbReference>
<comment type="caution">
    <text evidence="5">The sequence shown here is derived from an EMBL/GenBank/DDBJ whole genome shotgun (WGS) entry which is preliminary data.</text>
</comment>
<sequence length="480" mass="53339">MTSCSGRLSEILRHQAMLLEHIVTEQRYYPDYYRVTFYGNFPGAIRDKRFIYRGYEWEKFGAFCERMLNKHTGAQLLKTLGDPPVDIRFGNEQYIQCTAVTPEADRARPIFVNPDVPLRVRNYYEHSAINVFSSSRQIKKPTRDGTEEIWVEKTYFTTEEAFPTVLRRSEVVGLDVVEISPLENALSEVEQKTKELAALNTKYQALAKTSQVVSTNALAMSLNSAVDAPLNTGIGSYRQMFFGPDYIARNPERAELVDKLRAAIDEQVRVIDSCLKLHKHLCPHEFIPFHETLEKFFKKNFREEIRRLAADELSEMIPPSATAGSSYQHSLYDQANTPSTARGNFVLPPLQLGSSSMMPASASYPPQSPTSGNAKNPTPHFKQTPLQRHLAHLARHGINGVSSAPGESGASDSLSVESLRNSFVNVGNANTVHTSAGDAQMSGTSVAASNVGSLNSFGSRLGRFSRFGSISFGRRGNNVS</sequence>
<dbReference type="EMBL" id="JABCKV010000023">
    <property type="protein sequence ID" value="KAG5646303.1"/>
    <property type="molecule type" value="Genomic_DNA"/>
</dbReference>
<dbReference type="Proteomes" id="UP000775547">
    <property type="component" value="Unassembled WGS sequence"/>
</dbReference>
<name>A0A9P7KD87_9AGAR</name>
<evidence type="ECO:0000256" key="2">
    <source>
        <dbReference type="SAM" id="Coils"/>
    </source>
</evidence>
<evidence type="ECO:0000256" key="3">
    <source>
        <dbReference type="SAM" id="MobiDB-lite"/>
    </source>
</evidence>
<dbReference type="GO" id="GO:0005737">
    <property type="term" value="C:cytoplasm"/>
    <property type="evidence" value="ECO:0007669"/>
    <property type="project" value="TreeGrafter"/>
</dbReference>
<evidence type="ECO:0000256" key="1">
    <source>
        <dbReference type="PROSITE-ProRule" id="PRU00984"/>
    </source>
</evidence>
<dbReference type="GO" id="GO:0031267">
    <property type="term" value="F:small GTPase binding"/>
    <property type="evidence" value="ECO:0007669"/>
    <property type="project" value="TreeGrafter"/>
</dbReference>
<dbReference type="CDD" id="cd11684">
    <property type="entry name" value="DHR2_DOCK"/>
    <property type="match status" value="1"/>
</dbReference>
<dbReference type="AlphaFoldDB" id="A0A9P7KD87"/>
<protein>
    <recommendedName>
        <fullName evidence="4">DOCKER domain-containing protein</fullName>
    </recommendedName>
</protein>
<dbReference type="InterPro" id="IPR027357">
    <property type="entry name" value="DOCKER_dom"/>
</dbReference>
<keyword evidence="2" id="KW-0175">Coiled coil</keyword>
<keyword evidence="6" id="KW-1185">Reference proteome</keyword>
<proteinExistence type="inferred from homology"/>
<dbReference type="PANTHER" id="PTHR45653:SF10">
    <property type="entry name" value="MYOBLAST CITY, ISOFORM B"/>
    <property type="match status" value="1"/>
</dbReference>
<evidence type="ECO:0000313" key="5">
    <source>
        <dbReference type="EMBL" id="KAG5646303.1"/>
    </source>
</evidence>